<dbReference type="InterPro" id="IPR006533">
    <property type="entry name" value="T6SS_Vgr_RhsGE"/>
</dbReference>
<dbReference type="NCBIfam" id="TIGR03361">
    <property type="entry name" value="VI_Rhs_Vgr"/>
    <property type="match status" value="1"/>
</dbReference>
<dbReference type="Gene3D" id="2.30.110.50">
    <property type="match status" value="1"/>
</dbReference>
<dbReference type="InterPro" id="IPR017847">
    <property type="entry name" value="T6SS_RhsGE_Vgr_subset"/>
</dbReference>
<dbReference type="SUPFAM" id="SSF69349">
    <property type="entry name" value="Phage fibre proteins"/>
    <property type="match status" value="2"/>
</dbReference>
<comment type="caution">
    <text evidence="7">The sequence shown here is derived from an EMBL/GenBank/DDBJ whole genome shotgun (WGS) entry which is preliminary data.</text>
</comment>
<dbReference type="SUPFAM" id="SSF69279">
    <property type="entry name" value="Phage tail proteins"/>
    <property type="match status" value="2"/>
</dbReference>
<feature type="domain" description="Gp5/Type VI secretion system Vgr C-terminal trimerisation" evidence="6">
    <location>
        <begin position="613"/>
        <end position="685"/>
    </location>
</feature>
<accession>A0ABU6CVK9</accession>
<dbReference type="PANTHER" id="PTHR32305">
    <property type="match status" value="1"/>
</dbReference>
<gene>
    <name evidence="7" type="primary">tssI</name>
    <name evidence="7" type="ORF">VSS37_07650</name>
</gene>
<dbReference type="PANTHER" id="PTHR32305:SF15">
    <property type="entry name" value="PROTEIN RHSA-RELATED"/>
    <property type="match status" value="1"/>
</dbReference>
<dbReference type="Gene3D" id="3.55.50.10">
    <property type="entry name" value="Baseplate protein-like domains"/>
    <property type="match status" value="1"/>
</dbReference>
<dbReference type="Proteomes" id="UP001308005">
    <property type="component" value="Unassembled WGS sequence"/>
</dbReference>
<evidence type="ECO:0000259" key="6">
    <source>
        <dbReference type="Pfam" id="PF22178"/>
    </source>
</evidence>
<dbReference type="InterPro" id="IPR050708">
    <property type="entry name" value="T6SS_VgrG/RHS"/>
</dbReference>
<sequence length="735" mass="81416">MELAQESREVAIYTQLGSDTLVLRSMTGEESLGRLFAFRAELFSLKENIKFEDLLGTNVTIRLNLAGDGKRFFNGHITRIAQSGNEGAYAVYEATIHPWLWFLTRTADCRIFQNQTVPDIVKAVFRDLGYTDFQEKLGNTYPVWEYCVQYRETDFNFVSRLMEQEGIYYYFQHQDGKHELVLADNYSSHQPLPGAGKIPFYPPDEAVVRKEEFCSHWHLSKQVMPGKYALNDFDFKRPSANLQANAAVMRKHAVSDYEIYDYPGEYDKIDAGDNYAQTRIQELHAGYEQAQGQSDVRAMQAGGLFTLTEHPRDDQNREYLLVAVSHTLHSDRFESGAAAAKQALYANSFTAIDSKTPFRPACTTPKPFIRGPQTAIVVGPGGEEIHTDEHGRVKLQFHWDRYGKSDENSSCWVRVSQVWAGKNWGAMHIPRIGQEVIVEFLEGDPDRPIVTGRVYNGEQVPPYGLPANKTQSGVKSRSSKGGSGANFNEIRMEDKKGAEQLYIHAEKNQDNVVENDETTSVGHDRSETVGHDETISIGNNRTETVGHDETISIGNNRTEQVGVDESVTIGSNRSVTIGMNKTETIAINKAETIGVAKELTIGGLYQVTVGGVMNETVAMAKAQEVGATKSTTVAGNVTENYNSSQSTSVAQDHTETIGKNQTLSIGENQSITVGKNLTIDVGDEITIRTGKASITMKKDGTIQISGKDITINGSGKIDVKASNNITMKGQQILQN</sequence>
<evidence type="ECO:0000313" key="7">
    <source>
        <dbReference type="EMBL" id="MEB4590848.1"/>
    </source>
</evidence>
<feature type="domain" description="Gp5/Type VI secretion system Vgr C-terminal trimerisation" evidence="6">
    <location>
        <begin position="472"/>
        <end position="585"/>
    </location>
</feature>
<dbReference type="InterPro" id="IPR037026">
    <property type="entry name" value="Vgr_OB-fold_dom_sf"/>
</dbReference>
<evidence type="ECO:0000256" key="4">
    <source>
        <dbReference type="SAM" id="MobiDB-lite"/>
    </source>
</evidence>
<keyword evidence="3" id="KW-0964">Secreted</keyword>
<evidence type="ECO:0000256" key="2">
    <source>
        <dbReference type="ARBA" id="ARBA00005558"/>
    </source>
</evidence>
<dbReference type="Pfam" id="PF22178">
    <property type="entry name" value="Gp5_trimer_C"/>
    <property type="match status" value="2"/>
</dbReference>
<dbReference type="Pfam" id="PF04717">
    <property type="entry name" value="Phage_base_V"/>
    <property type="match status" value="1"/>
</dbReference>
<dbReference type="EMBL" id="JAYMYJ010000068">
    <property type="protein sequence ID" value="MEB4590848.1"/>
    <property type="molecule type" value="Genomic_DNA"/>
</dbReference>
<evidence type="ECO:0000313" key="8">
    <source>
        <dbReference type="Proteomes" id="UP001308005"/>
    </source>
</evidence>
<comment type="similarity">
    <text evidence="2">Belongs to the VgrG protein family.</text>
</comment>
<protein>
    <submittedName>
        <fullName evidence="7">Type VI secretion system tip protein TssI/VgrG</fullName>
    </submittedName>
</protein>
<evidence type="ECO:0000256" key="3">
    <source>
        <dbReference type="ARBA" id="ARBA00022525"/>
    </source>
</evidence>
<feature type="domain" description="Gp5/Type VI secretion system Vgr protein OB-fold" evidence="5">
    <location>
        <begin position="387"/>
        <end position="455"/>
    </location>
</feature>
<evidence type="ECO:0000259" key="5">
    <source>
        <dbReference type="Pfam" id="PF04717"/>
    </source>
</evidence>
<dbReference type="Gene3D" id="2.40.50.230">
    <property type="entry name" value="Gp5 N-terminal domain"/>
    <property type="match status" value="1"/>
</dbReference>
<comment type="subcellular location">
    <subcellularLocation>
        <location evidence="1">Secreted</location>
    </subcellularLocation>
</comment>
<organism evidence="7 8">
    <name type="scientific">Candidatus Thiothrix phosphatis</name>
    <dbReference type="NCBI Taxonomy" id="3112415"/>
    <lineage>
        <taxon>Bacteria</taxon>
        <taxon>Pseudomonadati</taxon>
        <taxon>Pseudomonadota</taxon>
        <taxon>Gammaproteobacteria</taxon>
        <taxon>Thiotrichales</taxon>
        <taxon>Thiotrichaceae</taxon>
        <taxon>Thiothrix</taxon>
    </lineage>
</organism>
<evidence type="ECO:0000256" key="1">
    <source>
        <dbReference type="ARBA" id="ARBA00004613"/>
    </source>
</evidence>
<reference evidence="8" key="1">
    <citation type="submission" date="2023-07" db="EMBL/GenBank/DDBJ databases">
        <title>The carbon used by Thiothrix.</title>
        <authorList>
            <person name="Chen L."/>
        </authorList>
    </citation>
    <scope>NUCLEOTIDE SEQUENCE [LARGE SCALE GENOMIC DNA]</scope>
</reference>
<dbReference type="Pfam" id="PF05954">
    <property type="entry name" value="Phage_GPD"/>
    <property type="match status" value="1"/>
</dbReference>
<feature type="region of interest" description="Disordered" evidence="4">
    <location>
        <begin position="461"/>
        <end position="490"/>
    </location>
</feature>
<dbReference type="InterPro" id="IPR006531">
    <property type="entry name" value="Gp5/Vgr_OB"/>
</dbReference>
<name>A0ABU6CVK9_9GAMM</name>
<proteinExistence type="inferred from homology"/>
<dbReference type="SUPFAM" id="SSF69255">
    <property type="entry name" value="gp5 N-terminal domain-like"/>
    <property type="match status" value="1"/>
</dbReference>
<dbReference type="InterPro" id="IPR054030">
    <property type="entry name" value="Gp5_Vgr_C"/>
</dbReference>
<dbReference type="RefSeq" id="WP_324694222.1">
    <property type="nucleotide sequence ID" value="NZ_JAYMYJ010000068.1"/>
</dbReference>
<dbReference type="NCBIfam" id="TIGR01646">
    <property type="entry name" value="vgr_GE"/>
    <property type="match status" value="1"/>
</dbReference>
<keyword evidence="8" id="KW-1185">Reference proteome</keyword>
<dbReference type="Gene3D" id="4.10.220.110">
    <property type="match status" value="1"/>
</dbReference>